<evidence type="ECO:0000313" key="2">
    <source>
        <dbReference type="EMBL" id="TBN51573.1"/>
    </source>
</evidence>
<dbReference type="EMBL" id="SIRL01000003">
    <property type="protein sequence ID" value="TBN51573.1"/>
    <property type="molecule type" value="Genomic_DNA"/>
</dbReference>
<sequence length="266" mass="29572">MHPIARLIARHAPKPLRPLAYRFLYRRLMAEFALDPALFAGRRVLIAGPARTIDSDLAGLDPGRFDLVVRMNNGLDTPIAAFADNPYRCEVLFHSLTRDARPVTPEHLRRAGVATLVHRVPKRSVFLRTIAFLDRLDPATRLRIVPVDHYDALSRSLGGYSPTTGLVCASVILQALPDTLAICGFTFFDTRYVAHYDDADRSDADTAQRVRSQGHHAPHREAGVLMTMVGQARARGVTVMLGQAVQEAAERIAERERAAEPMPRRP</sequence>
<evidence type="ECO:0000313" key="3">
    <source>
        <dbReference type="Proteomes" id="UP000198409"/>
    </source>
</evidence>
<reference evidence="1" key="1">
    <citation type="submission" date="2017-06" db="EMBL/GenBank/DDBJ databases">
        <authorList>
            <person name="Kim H.J."/>
            <person name="Triplett B.A."/>
        </authorList>
    </citation>
    <scope>NUCLEOTIDE SEQUENCE [LARGE SCALE GENOMIC DNA]</scope>
    <source>
        <strain evidence="1">DSM 26170</strain>
    </source>
</reference>
<dbReference type="RefSeq" id="WP_089387490.1">
    <property type="nucleotide sequence ID" value="NZ_FZNM01000003.1"/>
</dbReference>
<proteinExistence type="predicted"/>
<dbReference type="OrthoDB" id="7769014at2"/>
<protein>
    <recommendedName>
        <fullName evidence="5">Glycosyltransferase family 29 (Sialyltransferase)</fullName>
    </recommendedName>
</protein>
<accession>A0A238W744</accession>
<keyword evidence="4" id="KW-1185">Reference proteome</keyword>
<reference evidence="2 4" key="3">
    <citation type="submission" date="2019-02" db="EMBL/GenBank/DDBJ databases">
        <authorList>
            <person name="Zhang G."/>
        </authorList>
    </citation>
    <scope>NUCLEOTIDE SEQUENCE [LARGE SCALE GENOMIC DNA]</scope>
    <source>
        <strain evidence="2 4">CMB17</strain>
    </source>
</reference>
<dbReference type="Proteomes" id="UP000292859">
    <property type="component" value="Unassembled WGS sequence"/>
</dbReference>
<name>A0A238W744_9RHOB</name>
<gene>
    <name evidence="2" type="ORF">EYF88_07230</name>
    <name evidence="1" type="ORF">SAMN06265378_103358</name>
</gene>
<evidence type="ECO:0000313" key="1">
    <source>
        <dbReference type="EMBL" id="SNR41519.1"/>
    </source>
</evidence>
<evidence type="ECO:0008006" key="5">
    <source>
        <dbReference type="Google" id="ProtNLM"/>
    </source>
</evidence>
<organism evidence="1 3">
    <name type="scientific">Paracoccus sediminis</name>
    <dbReference type="NCBI Taxonomy" id="1214787"/>
    <lineage>
        <taxon>Bacteria</taxon>
        <taxon>Pseudomonadati</taxon>
        <taxon>Pseudomonadota</taxon>
        <taxon>Alphaproteobacteria</taxon>
        <taxon>Rhodobacterales</taxon>
        <taxon>Paracoccaceae</taxon>
        <taxon>Paracoccus</taxon>
    </lineage>
</organism>
<reference evidence="3" key="2">
    <citation type="submission" date="2017-06" db="EMBL/GenBank/DDBJ databases">
        <authorList>
            <person name="Varghese N."/>
            <person name="Submissions S."/>
        </authorList>
    </citation>
    <scope>NUCLEOTIDE SEQUENCE [LARGE SCALE GENOMIC DNA]</scope>
    <source>
        <strain evidence="3">DSM 26170</strain>
    </source>
</reference>
<dbReference type="Proteomes" id="UP000198409">
    <property type="component" value="Unassembled WGS sequence"/>
</dbReference>
<dbReference type="AlphaFoldDB" id="A0A238W744"/>
<evidence type="ECO:0000313" key="4">
    <source>
        <dbReference type="Proteomes" id="UP000292859"/>
    </source>
</evidence>
<dbReference type="EMBL" id="FZNM01000003">
    <property type="protein sequence ID" value="SNR41519.1"/>
    <property type="molecule type" value="Genomic_DNA"/>
</dbReference>